<sequence length="102" mass="11096">MSGIETRKTGPLFSVDWLKRGPFFCYFARNAFTALISSTTYADISAYPIMTESTGTYPGIVPESVDIAAKYMGMMGSIMLLEKNIFKGLLLGSGCSGEFMGH</sequence>
<comment type="caution">
    <text evidence="1">The sequence shown here is derived from an EMBL/GenBank/DDBJ whole genome shotgun (WGS) entry which is preliminary data.</text>
</comment>
<name>A0A2P8H586_9BACL</name>
<reference evidence="1 2" key="1">
    <citation type="submission" date="2018-03" db="EMBL/GenBank/DDBJ databases">
        <title>Genomic Encyclopedia of Type Strains, Phase III (KMG-III): the genomes of soil and plant-associated and newly described type strains.</title>
        <authorList>
            <person name="Whitman W."/>
        </authorList>
    </citation>
    <scope>NUCLEOTIDE SEQUENCE [LARGE SCALE GENOMIC DNA]</scope>
    <source>
        <strain evidence="1 2">CGMCC 1.12259</strain>
    </source>
</reference>
<dbReference type="Proteomes" id="UP000242682">
    <property type="component" value="Unassembled WGS sequence"/>
</dbReference>
<proteinExistence type="predicted"/>
<protein>
    <submittedName>
        <fullName evidence="1">Uncharacterized protein</fullName>
    </submittedName>
</protein>
<evidence type="ECO:0000313" key="1">
    <source>
        <dbReference type="EMBL" id="PSL41387.1"/>
    </source>
</evidence>
<evidence type="ECO:0000313" key="2">
    <source>
        <dbReference type="Proteomes" id="UP000242682"/>
    </source>
</evidence>
<organism evidence="1 2">
    <name type="scientific">Planomicrobium soli</name>
    <dbReference type="NCBI Taxonomy" id="1176648"/>
    <lineage>
        <taxon>Bacteria</taxon>
        <taxon>Bacillati</taxon>
        <taxon>Bacillota</taxon>
        <taxon>Bacilli</taxon>
        <taxon>Bacillales</taxon>
        <taxon>Caryophanaceae</taxon>
        <taxon>Planomicrobium</taxon>
    </lineage>
</organism>
<dbReference type="EMBL" id="PYAT01000002">
    <property type="protein sequence ID" value="PSL41387.1"/>
    <property type="molecule type" value="Genomic_DNA"/>
</dbReference>
<gene>
    <name evidence="1" type="ORF">B0H99_10270</name>
</gene>
<keyword evidence="2" id="KW-1185">Reference proteome</keyword>
<dbReference type="AlphaFoldDB" id="A0A2P8H586"/>
<accession>A0A2P8H586</accession>